<proteinExistence type="predicted"/>
<protein>
    <submittedName>
        <fullName evidence="1">Uncharacterized protein</fullName>
    </submittedName>
</protein>
<dbReference type="AlphaFoldDB" id="A0A974DYD3"/>
<name>A0A974DYD3_XENLA</name>
<organism evidence="1 2">
    <name type="scientific">Xenopus laevis</name>
    <name type="common">African clawed frog</name>
    <dbReference type="NCBI Taxonomy" id="8355"/>
    <lineage>
        <taxon>Eukaryota</taxon>
        <taxon>Metazoa</taxon>
        <taxon>Chordata</taxon>
        <taxon>Craniata</taxon>
        <taxon>Vertebrata</taxon>
        <taxon>Euteleostomi</taxon>
        <taxon>Amphibia</taxon>
        <taxon>Batrachia</taxon>
        <taxon>Anura</taxon>
        <taxon>Pipoidea</taxon>
        <taxon>Pipidae</taxon>
        <taxon>Xenopodinae</taxon>
        <taxon>Xenopus</taxon>
        <taxon>Xenopus</taxon>
    </lineage>
</organism>
<dbReference type="EMBL" id="CM004466">
    <property type="protein sequence ID" value="OCU00244.1"/>
    <property type="molecule type" value="Genomic_DNA"/>
</dbReference>
<sequence length="127" mass="14519">MYQKAISDVHPSWDLLLLCAFHRSIFPHSALTMSEHGEPKSENHPPLLIRAPHQINTHTHLIGIHSFLLSLSQDRISCKARHSQGLNYGGKEFILFFETFVKVTVKKSKPYTPPLENRTKMLEIMCG</sequence>
<evidence type="ECO:0000313" key="1">
    <source>
        <dbReference type="EMBL" id="OCU00244.1"/>
    </source>
</evidence>
<reference evidence="2" key="1">
    <citation type="journal article" date="2016" name="Nature">
        <title>Genome evolution in the allotetraploid frog Xenopus laevis.</title>
        <authorList>
            <person name="Session A.M."/>
            <person name="Uno Y."/>
            <person name="Kwon T."/>
            <person name="Chapman J.A."/>
            <person name="Toyoda A."/>
            <person name="Takahashi S."/>
            <person name="Fukui A."/>
            <person name="Hikosaka A."/>
            <person name="Suzuki A."/>
            <person name="Kondo M."/>
            <person name="van Heeringen S.J."/>
            <person name="Quigley I."/>
            <person name="Heinz S."/>
            <person name="Ogino H."/>
            <person name="Ochi H."/>
            <person name="Hellsten U."/>
            <person name="Lyons J.B."/>
            <person name="Simakov O."/>
            <person name="Putnam N."/>
            <person name="Stites J."/>
            <person name="Kuroki Y."/>
            <person name="Tanaka T."/>
            <person name="Michiue T."/>
            <person name="Watanabe M."/>
            <person name="Bogdanovic O."/>
            <person name="Lister R."/>
            <person name="Georgiou G."/>
            <person name="Paranjpe S.S."/>
            <person name="van Kruijsbergen I."/>
            <person name="Shu S."/>
            <person name="Carlson J."/>
            <person name="Kinoshita T."/>
            <person name="Ohta Y."/>
            <person name="Mawaribuchi S."/>
            <person name="Jenkins J."/>
            <person name="Grimwood J."/>
            <person name="Schmutz J."/>
            <person name="Mitros T."/>
            <person name="Mozaffari S.V."/>
            <person name="Suzuki Y."/>
            <person name="Haramoto Y."/>
            <person name="Yamamoto T.S."/>
            <person name="Takagi C."/>
            <person name="Heald R."/>
            <person name="Miller K."/>
            <person name="Haudenschild C."/>
            <person name="Kitzman J."/>
            <person name="Nakayama T."/>
            <person name="Izutsu Y."/>
            <person name="Robert J."/>
            <person name="Fortriede J."/>
            <person name="Burns K."/>
            <person name="Lotay V."/>
            <person name="Karimi K."/>
            <person name="Yasuoka Y."/>
            <person name="Dichmann D.S."/>
            <person name="Flajnik M.F."/>
            <person name="Houston D.W."/>
            <person name="Shendure J."/>
            <person name="DuPasquier L."/>
            <person name="Vize P.D."/>
            <person name="Zorn A.M."/>
            <person name="Ito M."/>
            <person name="Marcotte E.M."/>
            <person name="Wallingford J.B."/>
            <person name="Ito Y."/>
            <person name="Asashima M."/>
            <person name="Ueno N."/>
            <person name="Matsuda Y."/>
            <person name="Veenstra G.J."/>
            <person name="Fujiyama A."/>
            <person name="Harland R.M."/>
            <person name="Taira M."/>
            <person name="Rokhsar D.S."/>
        </authorList>
    </citation>
    <scope>NUCLEOTIDE SEQUENCE [LARGE SCALE GENOMIC DNA]</scope>
    <source>
        <strain evidence="2">J</strain>
    </source>
</reference>
<dbReference type="Proteomes" id="UP000694892">
    <property type="component" value="Chromosome 1L"/>
</dbReference>
<gene>
    <name evidence="1" type="ORF">XELAEV_18006025mg</name>
</gene>
<accession>A0A974DYD3</accession>
<evidence type="ECO:0000313" key="2">
    <source>
        <dbReference type="Proteomes" id="UP000694892"/>
    </source>
</evidence>